<organism evidence="6 7">
    <name type="scientific">Pandoraea bronchicola</name>
    <dbReference type="NCBI Taxonomy" id="2508287"/>
    <lineage>
        <taxon>Bacteria</taxon>
        <taxon>Pseudomonadati</taxon>
        <taxon>Pseudomonadota</taxon>
        <taxon>Betaproteobacteria</taxon>
        <taxon>Burkholderiales</taxon>
        <taxon>Burkholderiaceae</taxon>
        <taxon>Pandoraea</taxon>
    </lineage>
</organism>
<dbReference type="CDD" id="cd08460">
    <property type="entry name" value="PBP2_DntR_like_1"/>
    <property type="match status" value="1"/>
</dbReference>
<dbReference type="AlphaFoldDB" id="A0A5E5BV49"/>
<sequence>MHETPYLDALETAMSDPDLNLLVALDALLCEASVAGAARRLGLSASAMSRTLSRLREATGDPLLVRAGRRMVLTPHAEQLRLRSRSAVDEARTLLTPVASAPDFSTLRRTFTLRANDGFVEAFGASLIAAIAQAAPFVGLRFLPKAEKTAAPLREGRADLEIGVLGEIGKTSNMGPEIRVQALFRDHFVGAVRAGHPLESEGAPSPERYIAFGHVVASRHGIGEGPVDAALAALGLHREIVAVVPSFPAALSVAQASDLIALVPASLMTQRATRHASTSSASFHSFALPVPTGQITVSLMWHPRQEADPAHRWLRQRVLSVCRASSPA</sequence>
<gene>
    <name evidence="6" type="ORF">PBR20603_03173</name>
</gene>
<dbReference type="SUPFAM" id="SSF46785">
    <property type="entry name" value="Winged helix' DNA-binding domain"/>
    <property type="match status" value="1"/>
</dbReference>
<dbReference type="GO" id="GO:0003677">
    <property type="term" value="F:DNA binding"/>
    <property type="evidence" value="ECO:0007669"/>
    <property type="project" value="UniProtKB-KW"/>
</dbReference>
<proteinExistence type="inferred from homology"/>
<evidence type="ECO:0000313" key="7">
    <source>
        <dbReference type="Proteomes" id="UP000382040"/>
    </source>
</evidence>
<evidence type="ECO:0000256" key="3">
    <source>
        <dbReference type="ARBA" id="ARBA00023125"/>
    </source>
</evidence>
<feature type="domain" description="HTH lysR-type" evidence="5">
    <location>
        <begin position="17"/>
        <end position="74"/>
    </location>
</feature>
<accession>A0A5E5BV49</accession>
<evidence type="ECO:0000256" key="2">
    <source>
        <dbReference type="ARBA" id="ARBA00023015"/>
    </source>
</evidence>
<dbReference type="Gene3D" id="3.40.190.10">
    <property type="entry name" value="Periplasmic binding protein-like II"/>
    <property type="match status" value="2"/>
</dbReference>
<dbReference type="PROSITE" id="PS50931">
    <property type="entry name" value="HTH_LYSR"/>
    <property type="match status" value="1"/>
</dbReference>
<dbReference type="PANTHER" id="PTHR30118">
    <property type="entry name" value="HTH-TYPE TRANSCRIPTIONAL REGULATOR LEUO-RELATED"/>
    <property type="match status" value="1"/>
</dbReference>
<keyword evidence="3" id="KW-0238">DNA-binding</keyword>
<dbReference type="InterPro" id="IPR036388">
    <property type="entry name" value="WH-like_DNA-bd_sf"/>
</dbReference>
<dbReference type="EMBL" id="CABPST010000008">
    <property type="protein sequence ID" value="VVE89207.1"/>
    <property type="molecule type" value="Genomic_DNA"/>
</dbReference>
<dbReference type="InterPro" id="IPR036390">
    <property type="entry name" value="WH_DNA-bd_sf"/>
</dbReference>
<keyword evidence="4" id="KW-0804">Transcription</keyword>
<protein>
    <submittedName>
        <fullName evidence="6">LysR family transcriptional regulator</fullName>
    </submittedName>
</protein>
<comment type="similarity">
    <text evidence="1">Belongs to the LysR transcriptional regulatory family.</text>
</comment>
<reference evidence="6 7" key="1">
    <citation type="submission" date="2019-08" db="EMBL/GenBank/DDBJ databases">
        <authorList>
            <person name="Peeters C."/>
        </authorList>
    </citation>
    <scope>NUCLEOTIDE SEQUENCE [LARGE SCALE GENOMIC DNA]</scope>
    <source>
        <strain evidence="6 7">LMG 20603</strain>
    </source>
</reference>
<dbReference type="SUPFAM" id="SSF53850">
    <property type="entry name" value="Periplasmic binding protein-like II"/>
    <property type="match status" value="1"/>
</dbReference>
<evidence type="ECO:0000313" key="6">
    <source>
        <dbReference type="EMBL" id="VVE89207.1"/>
    </source>
</evidence>
<dbReference type="Pfam" id="PF00126">
    <property type="entry name" value="HTH_1"/>
    <property type="match status" value="1"/>
</dbReference>
<evidence type="ECO:0000259" key="5">
    <source>
        <dbReference type="PROSITE" id="PS50931"/>
    </source>
</evidence>
<dbReference type="Gene3D" id="1.10.10.10">
    <property type="entry name" value="Winged helix-like DNA-binding domain superfamily/Winged helix DNA-binding domain"/>
    <property type="match status" value="1"/>
</dbReference>
<dbReference type="Pfam" id="PF03466">
    <property type="entry name" value="LysR_substrate"/>
    <property type="match status" value="1"/>
</dbReference>
<dbReference type="Proteomes" id="UP000382040">
    <property type="component" value="Unassembled WGS sequence"/>
</dbReference>
<dbReference type="PANTHER" id="PTHR30118:SF15">
    <property type="entry name" value="TRANSCRIPTIONAL REGULATORY PROTEIN"/>
    <property type="match status" value="1"/>
</dbReference>
<keyword evidence="7" id="KW-1185">Reference proteome</keyword>
<dbReference type="InterPro" id="IPR005119">
    <property type="entry name" value="LysR_subst-bd"/>
</dbReference>
<dbReference type="GO" id="GO:0003700">
    <property type="term" value="F:DNA-binding transcription factor activity"/>
    <property type="evidence" value="ECO:0007669"/>
    <property type="project" value="InterPro"/>
</dbReference>
<dbReference type="InterPro" id="IPR050389">
    <property type="entry name" value="LysR-type_TF"/>
</dbReference>
<evidence type="ECO:0000256" key="1">
    <source>
        <dbReference type="ARBA" id="ARBA00009437"/>
    </source>
</evidence>
<keyword evidence="2" id="KW-0805">Transcription regulation</keyword>
<dbReference type="InterPro" id="IPR000847">
    <property type="entry name" value="LysR_HTH_N"/>
</dbReference>
<evidence type="ECO:0000256" key="4">
    <source>
        <dbReference type="ARBA" id="ARBA00023163"/>
    </source>
</evidence>
<name>A0A5E5BV49_9BURK</name>